<evidence type="ECO:0000259" key="4">
    <source>
        <dbReference type="PROSITE" id="PS50228"/>
    </source>
</evidence>
<dbReference type="Pfam" id="PF02140">
    <property type="entry name" value="SUEL_Lectin"/>
    <property type="match status" value="2"/>
</dbReference>
<accession>A0A3P9JDG6</accession>
<organism evidence="5 6">
    <name type="scientific">Oryzias latipes</name>
    <name type="common">Japanese rice fish</name>
    <name type="synonym">Japanese killifish</name>
    <dbReference type="NCBI Taxonomy" id="8090"/>
    <lineage>
        <taxon>Eukaryota</taxon>
        <taxon>Metazoa</taxon>
        <taxon>Chordata</taxon>
        <taxon>Craniata</taxon>
        <taxon>Vertebrata</taxon>
        <taxon>Euteleostomi</taxon>
        <taxon>Actinopterygii</taxon>
        <taxon>Neopterygii</taxon>
        <taxon>Teleostei</taxon>
        <taxon>Neoteleostei</taxon>
        <taxon>Acanthomorphata</taxon>
        <taxon>Ovalentaria</taxon>
        <taxon>Atherinomorphae</taxon>
        <taxon>Beloniformes</taxon>
        <taxon>Adrianichthyidae</taxon>
        <taxon>Oryziinae</taxon>
        <taxon>Oryzias</taxon>
    </lineage>
</organism>
<feature type="signal peptide" evidence="3">
    <location>
        <begin position="1"/>
        <end position="25"/>
    </location>
</feature>
<dbReference type="InterPro" id="IPR000922">
    <property type="entry name" value="Lectin_gal-bd_dom"/>
</dbReference>
<evidence type="ECO:0000256" key="2">
    <source>
        <dbReference type="ARBA" id="ARBA00022737"/>
    </source>
</evidence>
<dbReference type="GO" id="GO:0030246">
    <property type="term" value="F:carbohydrate binding"/>
    <property type="evidence" value="ECO:0007669"/>
    <property type="project" value="UniProtKB-KW"/>
</dbReference>
<reference evidence="5" key="3">
    <citation type="submission" date="2025-08" db="UniProtKB">
        <authorList>
            <consortium name="Ensembl"/>
        </authorList>
    </citation>
    <scope>IDENTIFICATION</scope>
    <source>
        <strain evidence="5">HSOK</strain>
    </source>
</reference>
<dbReference type="Gene3D" id="2.60.120.740">
    <property type="match status" value="2"/>
</dbReference>
<evidence type="ECO:0000256" key="3">
    <source>
        <dbReference type="SAM" id="SignalP"/>
    </source>
</evidence>
<feature type="domain" description="SUEL-type lectin" evidence="4">
    <location>
        <begin position="122"/>
        <end position="210"/>
    </location>
</feature>
<reference evidence="5" key="4">
    <citation type="submission" date="2025-09" db="UniProtKB">
        <authorList>
            <consortium name="Ensembl"/>
        </authorList>
    </citation>
    <scope>IDENTIFICATION</scope>
    <source>
        <strain evidence="5">HSOK</strain>
    </source>
</reference>
<dbReference type="Ensembl" id="ENSORLT00015020395.1">
    <property type="protein sequence ID" value="ENSORLP00015030342.1"/>
    <property type="gene ID" value="ENSORLG00015014019.1"/>
</dbReference>
<protein>
    <recommendedName>
        <fullName evidence="4">SUEL-type lectin domain-containing protein</fullName>
    </recommendedName>
</protein>
<keyword evidence="2" id="KW-0677">Repeat</keyword>
<keyword evidence="1" id="KW-0430">Lectin</keyword>
<evidence type="ECO:0000313" key="6">
    <source>
        <dbReference type="Proteomes" id="UP000265200"/>
    </source>
</evidence>
<dbReference type="Proteomes" id="UP000265200">
    <property type="component" value="Chromosome 7"/>
</dbReference>
<dbReference type="PROSITE" id="PS50228">
    <property type="entry name" value="SUEL_LECTIN"/>
    <property type="match status" value="2"/>
</dbReference>
<proteinExistence type="predicted"/>
<keyword evidence="3" id="KW-0732">Signal</keyword>
<dbReference type="InterPro" id="IPR043159">
    <property type="entry name" value="Lectin_gal-bd_sf"/>
</dbReference>
<evidence type="ECO:0000313" key="5">
    <source>
        <dbReference type="Ensembl" id="ENSORLP00015030342.1"/>
    </source>
</evidence>
<feature type="domain" description="SUEL-type lectin" evidence="4">
    <location>
        <begin position="43"/>
        <end position="126"/>
    </location>
</feature>
<reference key="1">
    <citation type="journal article" date="2007" name="Nature">
        <title>The medaka draft genome and insights into vertebrate genome evolution.</title>
        <authorList>
            <person name="Kasahara M."/>
            <person name="Naruse K."/>
            <person name="Sasaki S."/>
            <person name="Nakatani Y."/>
            <person name="Qu W."/>
            <person name="Ahsan B."/>
            <person name="Yamada T."/>
            <person name="Nagayasu Y."/>
            <person name="Doi K."/>
            <person name="Kasai Y."/>
            <person name="Jindo T."/>
            <person name="Kobayashi D."/>
            <person name="Shimada A."/>
            <person name="Toyoda A."/>
            <person name="Kuroki Y."/>
            <person name="Fujiyama A."/>
            <person name="Sasaki T."/>
            <person name="Shimizu A."/>
            <person name="Asakawa S."/>
            <person name="Shimizu N."/>
            <person name="Hashimoto S."/>
            <person name="Yang J."/>
            <person name="Lee Y."/>
            <person name="Matsushima K."/>
            <person name="Sugano S."/>
            <person name="Sakaizumi M."/>
            <person name="Narita T."/>
            <person name="Ohishi K."/>
            <person name="Haga S."/>
            <person name="Ohta F."/>
            <person name="Nomoto H."/>
            <person name="Nogata K."/>
            <person name="Morishita T."/>
            <person name="Endo T."/>
            <person name="Shin-I T."/>
            <person name="Takeda H."/>
            <person name="Morishita S."/>
            <person name="Kohara Y."/>
        </authorList>
    </citation>
    <scope>NUCLEOTIDE SEQUENCE [LARGE SCALE GENOMIC DNA]</scope>
    <source>
        <strain>Hd-rR</strain>
    </source>
</reference>
<sequence>KLFLSLVVLLFMLLSLLMNFHFSHQTKTCCKCVLTVFSWLSLISETENEVISVDSALYGRADRNTCSQGRPFWQLFNTGCSRSGIFNLIMERCELKQRCDVQMSDVRNPDPCLGTFKYLQTDFTCLPILHVNMIRPIIKVVSAFYGRHERNVCNNCPLAMSQNVNCGNPTDLVAEKCDGKKRCNIKAANSVFGDPCKGTHKYLEVTYVCICKSVFPCF</sequence>
<dbReference type="AlphaFoldDB" id="A0A3P9JDG6"/>
<reference evidence="5 6" key="2">
    <citation type="submission" date="2017-04" db="EMBL/GenBank/DDBJ databases">
        <title>CpG methylation of centromeres and impact of large insertions on vertebrate speciation.</title>
        <authorList>
            <person name="Ichikawa K."/>
            <person name="Yoshimura J."/>
            <person name="Morishita S."/>
        </authorList>
    </citation>
    <scope>NUCLEOTIDE SEQUENCE</scope>
    <source>
        <strain evidence="5 6">HSOK</strain>
    </source>
</reference>
<name>A0A3P9JDG6_ORYLA</name>
<evidence type="ECO:0000256" key="1">
    <source>
        <dbReference type="ARBA" id="ARBA00022734"/>
    </source>
</evidence>
<feature type="chain" id="PRO_5018072911" description="SUEL-type lectin domain-containing protein" evidence="3">
    <location>
        <begin position="26"/>
        <end position="218"/>
    </location>
</feature>
<dbReference type="PANTHER" id="PTHR46780">
    <property type="entry name" value="PROTEIN EVA-1"/>
    <property type="match status" value="1"/>
</dbReference>